<dbReference type="PROSITE" id="PS50850">
    <property type="entry name" value="MFS"/>
    <property type="match status" value="1"/>
</dbReference>
<feature type="transmembrane region" description="Helical" evidence="4">
    <location>
        <begin position="231"/>
        <end position="255"/>
    </location>
</feature>
<feature type="transmembrane region" description="Helical" evidence="4">
    <location>
        <begin position="359"/>
        <end position="381"/>
    </location>
</feature>
<dbReference type="Proteomes" id="UP000317078">
    <property type="component" value="Unassembled WGS sequence"/>
</dbReference>
<keyword evidence="2 4" id="KW-1133">Transmembrane helix</keyword>
<dbReference type="InterPro" id="IPR052952">
    <property type="entry name" value="MFS-Transporter"/>
</dbReference>
<feature type="transmembrane region" description="Helical" evidence="4">
    <location>
        <begin position="325"/>
        <end position="347"/>
    </location>
</feature>
<feature type="transmembrane region" description="Helical" evidence="4">
    <location>
        <begin position="59"/>
        <end position="80"/>
    </location>
</feature>
<name>A0A502FS70_9PROT</name>
<feature type="transmembrane region" description="Helical" evidence="4">
    <location>
        <begin position="154"/>
        <end position="175"/>
    </location>
</feature>
<evidence type="ECO:0000256" key="4">
    <source>
        <dbReference type="SAM" id="Phobius"/>
    </source>
</evidence>
<evidence type="ECO:0000256" key="2">
    <source>
        <dbReference type="ARBA" id="ARBA00022989"/>
    </source>
</evidence>
<evidence type="ECO:0000313" key="6">
    <source>
        <dbReference type="EMBL" id="TPG52305.1"/>
    </source>
</evidence>
<dbReference type="InterPro" id="IPR011701">
    <property type="entry name" value="MFS"/>
</dbReference>
<dbReference type="CDD" id="cd17475">
    <property type="entry name" value="MFS_MT3072_like"/>
    <property type="match status" value="1"/>
</dbReference>
<evidence type="ECO:0000256" key="1">
    <source>
        <dbReference type="ARBA" id="ARBA00022692"/>
    </source>
</evidence>
<keyword evidence="3 4" id="KW-0472">Membrane</keyword>
<sequence>MSASGPASGDVAFPPGPKAAPGFRLWAVLGLAVTAQTAGSIVSQGVYTLVPFLRSELELPLSAAALAVTALNGGQILSMFSLGRLIDRHGERAVVTVTMIGMGLTAIAGARLAGSYASLLAWLVLLGMFYASVQPGGTRAILRWFPPRHRGLATGFRQAAVPLGTSIAAALLPWIASSSGWRGALVAQGLVGIAGGVFFWLFYREGDLAEGGKPPRIPVRELVATLGRDSAFWPVVGAGVAMSAFQFTFTAGAIAFMSDSFGVGLVAAASLFAFVQVVGIPGRVLLPWVCDRLWPGRRVRALGWIMAACAIATVAYLFLPPGAPAWALYPVLALLGIFGIGWFPLYILQIAEIAPKSAIASTVSFATTLCMVAMSLAPFLFGAVVDLAGYRVAWLLLVAPVVLLVPVLVRLPARRA</sequence>
<dbReference type="GO" id="GO:0022857">
    <property type="term" value="F:transmembrane transporter activity"/>
    <property type="evidence" value="ECO:0007669"/>
    <property type="project" value="InterPro"/>
</dbReference>
<dbReference type="PANTHER" id="PTHR23527:SF1">
    <property type="entry name" value="BLL3282 PROTEIN"/>
    <property type="match status" value="1"/>
</dbReference>
<feature type="transmembrane region" description="Helical" evidence="4">
    <location>
        <begin position="393"/>
        <end position="413"/>
    </location>
</feature>
<organism evidence="6 7">
    <name type="scientific">Muricoccus nepalensis</name>
    <dbReference type="NCBI Taxonomy" id="1854500"/>
    <lineage>
        <taxon>Bacteria</taxon>
        <taxon>Pseudomonadati</taxon>
        <taxon>Pseudomonadota</taxon>
        <taxon>Alphaproteobacteria</taxon>
        <taxon>Acetobacterales</taxon>
        <taxon>Roseomonadaceae</taxon>
        <taxon>Muricoccus</taxon>
    </lineage>
</organism>
<feature type="transmembrane region" description="Helical" evidence="4">
    <location>
        <begin position="92"/>
        <end position="110"/>
    </location>
</feature>
<dbReference type="Pfam" id="PF07690">
    <property type="entry name" value="MFS_1"/>
    <property type="match status" value="1"/>
</dbReference>
<evidence type="ECO:0000259" key="5">
    <source>
        <dbReference type="PROSITE" id="PS50850"/>
    </source>
</evidence>
<protein>
    <submittedName>
        <fullName evidence="6">MFS transporter</fullName>
    </submittedName>
</protein>
<dbReference type="OrthoDB" id="7488909at2"/>
<gene>
    <name evidence="6" type="ORF">EAH89_18910</name>
</gene>
<evidence type="ECO:0000313" key="7">
    <source>
        <dbReference type="Proteomes" id="UP000317078"/>
    </source>
</evidence>
<dbReference type="RefSeq" id="WP_140885298.1">
    <property type="nucleotide sequence ID" value="NZ_RCZP01000022.1"/>
</dbReference>
<feature type="domain" description="Major facilitator superfamily (MFS) profile" evidence="5">
    <location>
        <begin position="23"/>
        <end position="415"/>
    </location>
</feature>
<feature type="transmembrane region" description="Helical" evidence="4">
    <location>
        <begin position="181"/>
        <end position="203"/>
    </location>
</feature>
<evidence type="ECO:0000256" key="3">
    <source>
        <dbReference type="ARBA" id="ARBA00023136"/>
    </source>
</evidence>
<feature type="transmembrane region" description="Helical" evidence="4">
    <location>
        <begin position="261"/>
        <end position="280"/>
    </location>
</feature>
<feature type="transmembrane region" description="Helical" evidence="4">
    <location>
        <begin position="301"/>
        <end position="319"/>
    </location>
</feature>
<dbReference type="Gene3D" id="1.20.1250.20">
    <property type="entry name" value="MFS general substrate transporter like domains"/>
    <property type="match status" value="2"/>
</dbReference>
<dbReference type="AlphaFoldDB" id="A0A502FS70"/>
<dbReference type="InterPro" id="IPR036259">
    <property type="entry name" value="MFS_trans_sf"/>
</dbReference>
<proteinExistence type="predicted"/>
<dbReference type="InterPro" id="IPR020846">
    <property type="entry name" value="MFS_dom"/>
</dbReference>
<dbReference type="EMBL" id="RCZP01000022">
    <property type="protein sequence ID" value="TPG52305.1"/>
    <property type="molecule type" value="Genomic_DNA"/>
</dbReference>
<comment type="caution">
    <text evidence="6">The sequence shown here is derived from an EMBL/GenBank/DDBJ whole genome shotgun (WGS) entry which is preliminary data.</text>
</comment>
<accession>A0A502FS70</accession>
<keyword evidence="7" id="KW-1185">Reference proteome</keyword>
<dbReference type="SUPFAM" id="SSF103473">
    <property type="entry name" value="MFS general substrate transporter"/>
    <property type="match status" value="1"/>
</dbReference>
<feature type="transmembrane region" description="Helical" evidence="4">
    <location>
        <begin position="116"/>
        <end position="133"/>
    </location>
</feature>
<dbReference type="PANTHER" id="PTHR23527">
    <property type="entry name" value="BLL3282 PROTEIN"/>
    <property type="match status" value="1"/>
</dbReference>
<keyword evidence="1 4" id="KW-0812">Transmembrane</keyword>
<reference evidence="6 7" key="1">
    <citation type="journal article" date="2019" name="Environ. Microbiol.">
        <title>Species interactions and distinct microbial communities in high Arctic permafrost affected cryosols are associated with the CH4 and CO2 gas fluxes.</title>
        <authorList>
            <person name="Altshuler I."/>
            <person name="Hamel J."/>
            <person name="Turney S."/>
            <person name="Magnuson E."/>
            <person name="Levesque R."/>
            <person name="Greer C."/>
            <person name="Whyte L.G."/>
        </authorList>
    </citation>
    <scope>NUCLEOTIDE SEQUENCE [LARGE SCALE GENOMIC DNA]</scope>
    <source>
        <strain evidence="6 7">S9.3B</strain>
    </source>
</reference>